<feature type="region of interest" description="Disordered" evidence="7">
    <location>
        <begin position="1"/>
        <end position="118"/>
    </location>
</feature>
<feature type="transmembrane region" description="Helical" evidence="8">
    <location>
        <begin position="282"/>
        <end position="302"/>
    </location>
</feature>
<comment type="similarity">
    <text evidence="2">Belongs to the concentrative nucleoside transporter (CNT) (TC 2.A.41) family.</text>
</comment>
<evidence type="ECO:0000259" key="11">
    <source>
        <dbReference type="Pfam" id="PF07670"/>
    </source>
</evidence>
<feature type="transmembrane region" description="Helical" evidence="8">
    <location>
        <begin position="389"/>
        <end position="406"/>
    </location>
</feature>
<keyword evidence="5 8" id="KW-1133">Transmembrane helix</keyword>
<feature type="compositionally biased region" description="Low complexity" evidence="7">
    <location>
        <begin position="209"/>
        <end position="218"/>
    </location>
</feature>
<dbReference type="InterPro" id="IPR011642">
    <property type="entry name" value="Gate_dom"/>
</dbReference>
<dbReference type="InterPro" id="IPR002668">
    <property type="entry name" value="CNT_N_dom"/>
</dbReference>
<keyword evidence="6 8" id="KW-0472">Membrane</keyword>
<dbReference type="PANTHER" id="PTHR10590:SF4">
    <property type="entry name" value="SOLUTE CARRIER FAMILY 28 MEMBER 3"/>
    <property type="match status" value="1"/>
</dbReference>
<sequence>MIHDTPTPARVGSDRAKAGSLRATTSTPQAAPPPIQPPSPRIPVPAVSYWGDPCDGEMAPISQPRVPINARVGVPIRSESPQGLPDVNELDRLSPSAPGSPSESQANSSDTDHYPEDPAEHDAMERALHPFARPPAKSPQQSISVASTEIDSNKQTVRAGASLGPAGSAGISHWFGLKGLPMDCETKPDPPDLNELENQGQSNRTLEAGRSSSGSIDRSIPKSQEHIIAGEKPTSEALAVENDSTSGRSQNNTGAGQQVRPRWWPSLVQWNKRDSTSRYKRMVVHLFLVVVLLGWWISGLVLKRTRHKWVVTTFWTWLFLLIIFFRWVPTKYIGRPIGNAYMTLIGNPVMKFTNQKVRLSIGWLILLGLWLASTFGIKLGPGNSYTDRVRSLVGVIIFQLGFWASSKNRSLIRWRTVIVGLIVQQLLALLVLKSKAGYDFFNWIAKAATDILDQGTKAGGFFFSPQVVESHWFFVNTLAAIIFFIALVQLLYYFGIMQAVMVKFAWVFYTLMGVSGVEAVVAAASPFVGQGESVIMIRPFAAQMTPAEIHQVMASGFSTIAGSVLTAYVAMGIPAVYLISASIMSIPASLAISKLRFPEDGQPLTAGEVRIPEDEQINRKDSNALMTFSDGAWLGLRVAGMILANLLTILALLYTVDGLLTWIGQFWGMDPNGTYPLTLELILQYLLYPVAWLMGTPNQDVLKVSRLLALKLITNEFVAYQELSKLRAEMSERGIIIAIYGLCGFANLGSMGIQIGVLNSLVPSKRHVISQVAISALLCGFFSTIQTAEIRNLL</sequence>
<feature type="transmembrane region" description="Helical" evidence="8">
    <location>
        <begin position="472"/>
        <end position="494"/>
    </location>
</feature>
<evidence type="ECO:0008006" key="14">
    <source>
        <dbReference type="Google" id="ProtNLM"/>
    </source>
</evidence>
<evidence type="ECO:0000256" key="5">
    <source>
        <dbReference type="ARBA" id="ARBA00022989"/>
    </source>
</evidence>
<reference evidence="12" key="1">
    <citation type="submission" date="2022-10" db="EMBL/GenBank/DDBJ databases">
        <title>Puccinia triticina Genome sequencing and assembly.</title>
        <authorList>
            <person name="Li C."/>
        </authorList>
    </citation>
    <scope>NUCLEOTIDE SEQUENCE</scope>
    <source>
        <strain evidence="12">Pt15</strain>
    </source>
</reference>
<feature type="transmembrane region" description="Helical" evidence="8">
    <location>
        <begin position="309"/>
        <end position="328"/>
    </location>
</feature>
<feature type="compositionally biased region" description="Polar residues" evidence="7">
    <location>
        <begin position="242"/>
        <end position="256"/>
    </location>
</feature>
<evidence type="ECO:0000256" key="7">
    <source>
        <dbReference type="SAM" id="MobiDB-lite"/>
    </source>
</evidence>
<feature type="transmembrane region" description="Helical" evidence="8">
    <location>
        <begin position="412"/>
        <end position="432"/>
    </location>
</feature>
<comment type="subcellular location">
    <subcellularLocation>
        <location evidence="1">Cell membrane</location>
        <topology evidence="1">Multi-pass membrane protein</topology>
    </subcellularLocation>
</comment>
<evidence type="ECO:0000256" key="4">
    <source>
        <dbReference type="ARBA" id="ARBA00022692"/>
    </source>
</evidence>
<dbReference type="RefSeq" id="XP_053018181.1">
    <property type="nucleotide sequence ID" value="XM_053167016.1"/>
</dbReference>
<keyword evidence="3" id="KW-1003">Cell membrane</keyword>
<dbReference type="InterPro" id="IPR011657">
    <property type="entry name" value="CNT_C_dom"/>
</dbReference>
<feature type="compositionally biased region" description="Polar residues" evidence="7">
    <location>
        <begin position="196"/>
        <end position="205"/>
    </location>
</feature>
<evidence type="ECO:0000256" key="6">
    <source>
        <dbReference type="ARBA" id="ARBA00023136"/>
    </source>
</evidence>
<dbReference type="GeneID" id="77807911"/>
<feature type="compositionally biased region" description="Basic and acidic residues" evidence="7">
    <location>
        <begin position="219"/>
        <end position="229"/>
    </location>
</feature>
<keyword evidence="13" id="KW-1185">Reference proteome</keyword>
<dbReference type="EMBL" id="CP110422">
    <property type="protein sequence ID" value="WAQ82626.1"/>
    <property type="molecule type" value="Genomic_DNA"/>
</dbReference>
<dbReference type="Pfam" id="PF01773">
    <property type="entry name" value="Nucleos_tra2_N"/>
    <property type="match status" value="1"/>
</dbReference>
<feature type="transmembrane region" description="Helical" evidence="8">
    <location>
        <begin position="768"/>
        <end position="788"/>
    </location>
</feature>
<evidence type="ECO:0000256" key="1">
    <source>
        <dbReference type="ARBA" id="ARBA00004651"/>
    </source>
</evidence>
<evidence type="ECO:0000256" key="8">
    <source>
        <dbReference type="SAM" id="Phobius"/>
    </source>
</evidence>
<feature type="compositionally biased region" description="Pro residues" evidence="7">
    <location>
        <begin position="30"/>
        <end position="43"/>
    </location>
</feature>
<dbReference type="Proteomes" id="UP001164743">
    <property type="component" value="Chromosome 2A"/>
</dbReference>
<feature type="domain" description="Concentrative nucleoside transporter C-terminal" evidence="10">
    <location>
        <begin position="577"/>
        <end position="790"/>
    </location>
</feature>
<dbReference type="InterPro" id="IPR008276">
    <property type="entry name" value="C_nuclsd_transpt"/>
</dbReference>
<feature type="transmembrane region" description="Helical" evidence="8">
    <location>
        <begin position="506"/>
        <end position="528"/>
    </location>
</feature>
<organism evidence="12 13">
    <name type="scientific">Puccinia triticina</name>
    <dbReference type="NCBI Taxonomy" id="208348"/>
    <lineage>
        <taxon>Eukaryota</taxon>
        <taxon>Fungi</taxon>
        <taxon>Dikarya</taxon>
        <taxon>Basidiomycota</taxon>
        <taxon>Pucciniomycotina</taxon>
        <taxon>Pucciniomycetes</taxon>
        <taxon>Pucciniales</taxon>
        <taxon>Pucciniaceae</taxon>
        <taxon>Puccinia</taxon>
    </lineage>
</organism>
<feature type="domain" description="Nucleoside transporter/FeoB GTPase Gate" evidence="11">
    <location>
        <begin position="476"/>
        <end position="572"/>
    </location>
</feature>
<evidence type="ECO:0000313" key="13">
    <source>
        <dbReference type="Proteomes" id="UP001164743"/>
    </source>
</evidence>
<feature type="domain" description="Concentrative nucleoside transporter N-terminal" evidence="9">
    <location>
        <begin position="393"/>
        <end position="464"/>
    </location>
</feature>
<evidence type="ECO:0000259" key="9">
    <source>
        <dbReference type="Pfam" id="PF01773"/>
    </source>
</evidence>
<evidence type="ECO:0000259" key="10">
    <source>
        <dbReference type="Pfam" id="PF07662"/>
    </source>
</evidence>
<dbReference type="PANTHER" id="PTHR10590">
    <property type="entry name" value="SODIUM/NUCLEOSIDE COTRANSPORTER"/>
    <property type="match status" value="1"/>
</dbReference>
<feature type="transmembrane region" description="Helical" evidence="8">
    <location>
        <begin position="735"/>
        <end position="756"/>
    </location>
</feature>
<name>A0ABY7CBP0_9BASI</name>
<keyword evidence="4 8" id="KW-0812">Transmembrane</keyword>
<dbReference type="Pfam" id="PF07670">
    <property type="entry name" value="Gate"/>
    <property type="match status" value="1"/>
</dbReference>
<feature type="transmembrane region" description="Helical" evidence="8">
    <location>
        <begin position="634"/>
        <end position="654"/>
    </location>
</feature>
<accession>A0ABY7CBP0</accession>
<evidence type="ECO:0000256" key="3">
    <source>
        <dbReference type="ARBA" id="ARBA00022475"/>
    </source>
</evidence>
<feature type="region of interest" description="Disordered" evidence="7">
    <location>
        <begin position="182"/>
        <end position="258"/>
    </location>
</feature>
<evidence type="ECO:0000256" key="2">
    <source>
        <dbReference type="ARBA" id="ARBA00009033"/>
    </source>
</evidence>
<gene>
    <name evidence="12" type="ORF">PtA15_2A943</name>
</gene>
<feature type="transmembrane region" description="Helical" evidence="8">
    <location>
        <begin position="357"/>
        <end position="377"/>
    </location>
</feature>
<proteinExistence type="inferred from homology"/>
<evidence type="ECO:0000313" key="12">
    <source>
        <dbReference type="EMBL" id="WAQ82626.1"/>
    </source>
</evidence>
<feature type="transmembrane region" description="Helical" evidence="8">
    <location>
        <begin position="674"/>
        <end position="694"/>
    </location>
</feature>
<feature type="compositionally biased region" description="Polar residues" evidence="7">
    <location>
        <begin position="97"/>
        <end position="109"/>
    </location>
</feature>
<dbReference type="Pfam" id="PF07662">
    <property type="entry name" value="Nucleos_tra2_C"/>
    <property type="match status" value="1"/>
</dbReference>
<feature type="transmembrane region" description="Helical" evidence="8">
    <location>
        <begin position="575"/>
        <end position="592"/>
    </location>
</feature>
<protein>
    <recommendedName>
        <fullName evidence="14">Concentrative nucleoside transporter C-terminal domain-containing protein</fullName>
    </recommendedName>
</protein>